<evidence type="ECO:0000313" key="3">
    <source>
        <dbReference type="Proteomes" id="UP000583266"/>
    </source>
</evidence>
<dbReference type="SUPFAM" id="SSF55486">
    <property type="entry name" value="Metalloproteases ('zincins'), catalytic domain"/>
    <property type="match status" value="1"/>
</dbReference>
<comment type="caution">
    <text evidence="2">The sequence shown here is derived from an EMBL/GenBank/DDBJ whole genome shotgun (WGS) entry which is preliminary data.</text>
</comment>
<dbReference type="AlphaFoldDB" id="A0A848GQ90"/>
<dbReference type="EMBL" id="JABBGC010000003">
    <property type="protein sequence ID" value="NML40696.1"/>
    <property type="molecule type" value="Genomic_DNA"/>
</dbReference>
<name>A0A848GQ90_9BACT</name>
<evidence type="ECO:0008006" key="4">
    <source>
        <dbReference type="Google" id="ProtNLM"/>
    </source>
</evidence>
<reference evidence="2 3" key="1">
    <citation type="submission" date="2020-04" db="EMBL/GenBank/DDBJ databases">
        <title>Chitinophaga sp. G-6-1-13 sp. nov., isolated from soil.</title>
        <authorList>
            <person name="Dahal R.H."/>
            <person name="Chaudhary D.K."/>
        </authorList>
    </citation>
    <scope>NUCLEOTIDE SEQUENCE [LARGE SCALE GENOMIC DNA]</scope>
    <source>
        <strain evidence="2 3">G-6-1-13</strain>
    </source>
</reference>
<dbReference type="InterPro" id="IPR028994">
    <property type="entry name" value="Integrin_alpha_N"/>
</dbReference>
<dbReference type="SUPFAM" id="SSF69318">
    <property type="entry name" value="Integrin alpha N-terminal domain"/>
    <property type="match status" value="1"/>
</dbReference>
<accession>A0A848GQ90</accession>
<dbReference type="PROSITE" id="PS51257">
    <property type="entry name" value="PROKAR_LIPOPROTEIN"/>
    <property type="match status" value="1"/>
</dbReference>
<organism evidence="2 3">
    <name type="scientific">Chitinophaga fulva</name>
    <dbReference type="NCBI Taxonomy" id="2728842"/>
    <lineage>
        <taxon>Bacteria</taxon>
        <taxon>Pseudomonadati</taxon>
        <taxon>Bacteroidota</taxon>
        <taxon>Chitinophagia</taxon>
        <taxon>Chitinophagales</taxon>
        <taxon>Chitinophagaceae</taxon>
        <taxon>Chitinophaga</taxon>
    </lineage>
</organism>
<dbReference type="Pfam" id="PF12388">
    <property type="entry name" value="Peptidase_M57"/>
    <property type="match status" value="1"/>
</dbReference>
<dbReference type="InterPro" id="IPR024653">
    <property type="entry name" value="Peptidase_M10/M27/M57"/>
</dbReference>
<gene>
    <name evidence="2" type="ORF">HHL17_26095</name>
</gene>
<proteinExistence type="predicted"/>
<evidence type="ECO:0000256" key="1">
    <source>
        <dbReference type="SAM" id="SignalP"/>
    </source>
</evidence>
<keyword evidence="1" id="KW-0732">Signal</keyword>
<dbReference type="Proteomes" id="UP000583266">
    <property type="component" value="Unassembled WGS sequence"/>
</dbReference>
<feature type="chain" id="PRO_5032873099" description="Dual-action HEIGH metallo-peptidase" evidence="1">
    <location>
        <begin position="23"/>
        <end position="611"/>
    </location>
</feature>
<dbReference type="InterPro" id="IPR024079">
    <property type="entry name" value="MetalloPept_cat_dom_sf"/>
</dbReference>
<feature type="signal peptide" evidence="1">
    <location>
        <begin position="1"/>
        <end position="22"/>
    </location>
</feature>
<dbReference type="Gene3D" id="2.40.128.340">
    <property type="match status" value="1"/>
</dbReference>
<dbReference type="GO" id="GO:0008237">
    <property type="term" value="F:metallopeptidase activity"/>
    <property type="evidence" value="ECO:0007669"/>
    <property type="project" value="InterPro"/>
</dbReference>
<sequence>MLHPIRLFRTALCLFLVVSVLASCKKDNTQDDTGKKPSNELLEKIKAAGYSSNGIVKVDGGYIVEGDIFISEKEIDRQVTSPQLRIAKSEQYRTNNLISLPGGQREITISVTNLPPAYVAAADEAIRRYNDLHLRLTFRRVSSGGNVDIQNANLGAGIFGRSAGFPDAQGNPPSPILLNAGYIGSNPDPGFLATLFAHEIGHTIGLRHTDYFNRSYSCGFSNPNNEGDGGVGAINIPGTPTAEDPNSWMLACTSTTTNRPFNTNDQVALQALYGTPPEVGIGGYDLQSQRDLSFAFDYTSSGKADHLVLYRPGDGVLYILKNNNGSFTQAFASNQGIAGYNLMSADDRVIPFDYTSSGKADHLLLYRPGQGVIYILKNNNGSFTQVYASHQGIAGYNLASVKDQVIAFDYNHSGKADHLALYRPGDGVLYILKNDNGNFSQVFASHSGVGGYDLRSNDDKIVAFDYTGTGKADHLALYRPGQGVLYIQSNVNGYFSEVFSSHSGVATYDLQSVTDRLFPYDFTGSGKQDHLALYRPGQGVLYVIKNTNGVFQTVYATQQGLGGYNLQSLDDKVFPFDYQSNGKNGHLVLYRPGAGVLYILQNSSGNFTRVR</sequence>
<protein>
    <recommendedName>
        <fullName evidence="4">Dual-action HEIGH metallo-peptidase</fullName>
    </recommendedName>
</protein>
<keyword evidence="3" id="KW-1185">Reference proteome</keyword>
<dbReference type="RefSeq" id="WP_169227783.1">
    <property type="nucleotide sequence ID" value="NZ_JABBGC010000003.1"/>
</dbReference>
<evidence type="ECO:0000313" key="2">
    <source>
        <dbReference type="EMBL" id="NML40696.1"/>
    </source>
</evidence>
<dbReference type="Gene3D" id="3.40.390.10">
    <property type="entry name" value="Collagenase (Catalytic Domain)"/>
    <property type="match status" value="1"/>
</dbReference>